<feature type="transmembrane region" description="Helical" evidence="1">
    <location>
        <begin position="830"/>
        <end position="851"/>
    </location>
</feature>
<feature type="transmembrane region" description="Helical" evidence="1">
    <location>
        <begin position="177"/>
        <end position="199"/>
    </location>
</feature>
<feature type="transmembrane region" description="Helical" evidence="1">
    <location>
        <begin position="1001"/>
        <end position="1019"/>
    </location>
</feature>
<keyword evidence="1" id="KW-0472">Membrane</keyword>
<protein>
    <submittedName>
        <fullName evidence="2">Uncharacterized protein</fullName>
    </submittedName>
</protein>
<feature type="transmembrane region" description="Helical" evidence="1">
    <location>
        <begin position="442"/>
        <end position="466"/>
    </location>
</feature>
<feature type="transmembrane region" description="Helical" evidence="1">
    <location>
        <begin position="621"/>
        <end position="640"/>
    </location>
</feature>
<feature type="transmembrane region" description="Helical" evidence="1">
    <location>
        <begin position="759"/>
        <end position="781"/>
    </location>
</feature>
<evidence type="ECO:0000313" key="2">
    <source>
        <dbReference type="EMBL" id="CAD8576410.1"/>
    </source>
</evidence>
<proteinExistence type="predicted"/>
<feature type="transmembrane region" description="Helical" evidence="1">
    <location>
        <begin position="411"/>
        <end position="430"/>
    </location>
</feature>
<feature type="transmembrane region" description="Helical" evidence="1">
    <location>
        <begin position="735"/>
        <end position="753"/>
    </location>
</feature>
<feature type="transmembrane region" description="Helical" evidence="1">
    <location>
        <begin position="652"/>
        <end position="670"/>
    </location>
</feature>
<gene>
    <name evidence="2" type="ORF">OMED0929_LOCUS661</name>
</gene>
<dbReference type="EMBL" id="HBEW01000783">
    <property type="protein sequence ID" value="CAD8576410.1"/>
    <property type="molecule type" value="Transcribed_RNA"/>
</dbReference>
<keyword evidence="1" id="KW-0812">Transmembrane</keyword>
<feature type="transmembrane region" description="Helical" evidence="1">
    <location>
        <begin position="336"/>
        <end position="358"/>
    </location>
</feature>
<feature type="transmembrane region" description="Helical" evidence="1">
    <location>
        <begin position="924"/>
        <end position="942"/>
    </location>
</feature>
<dbReference type="AlphaFoldDB" id="A0A6U0C5F9"/>
<feature type="transmembrane region" description="Helical" evidence="1">
    <location>
        <begin position="79"/>
        <end position="99"/>
    </location>
</feature>
<feature type="transmembrane region" description="Helical" evidence="1">
    <location>
        <begin position="233"/>
        <end position="251"/>
    </location>
</feature>
<accession>A0A6U0C5F9</accession>
<sequence length="1077" mass="117244">MTTTTTRRRRVLTGKTMKMMRMRMRASESNARAWGHSARASVGLIPALCVTVASGGETSMTIVFVGLMVAYVLDLMRAAEGALGTTWCALAGAFAAHAFGATWITPGMPVLVNFVVLMLNGANLMLGGLWVTLQFRWVHHAYPGAAATCERAIFAYAPLVCGTVIAWAFATSMNAQIASLYISMTYIIMHRLFMFPIIAECAYVEENAFERSASGTATKTTHKRRVVTTPSDAKSGTIATVSLPLMFYVGLNFWEIFADFEHLFTCLMLVSSPVLYFISAGTERSLWWIAENKSGSETLESLILVAAFALFAAGFEGGIIFAGFAEYIQVPAPLSYVMVTISVYSASAAFLAHCMNAVGSILPVGVMQGALVLATSNAMIVIGAPMMMVPVPVIGSIAFARYYQSQQLHDYIVFACSAATCFGWFMLNHFWSLDINVGGVSLSYLCLGIFILSVSAVVLPSVLNVARHIRRSFVGVFILAYVALLAAIEQVLSHAIHDDGSTIYPPYLVLVTSVLGVLASRSLILDGRLTQTFGWLAQSACLAKLSMLLIPRLSEMFSVFIVLLTVSAPYVKFQGSRRVMHRMTGGHCAMYAASLVVSLLFARFAMFDIIFEMTGHRPTDAVMLGGVLVMTGASLVPVTANVMGDEPVSKRLVMLLLASGVFFVTFRPPLPWKGEVGMWYDAEHVPDTEDDDARMYGARETVHHGWPSWLLMLSFLTALVAVSSPREQGEWTSTVRAIFSVMCGGCVGLYMALEYFSEQAGLSVMLFVACALVGVFLSFTYVPSKSSFDYLPYVYFAYVAILLLAYYSQTEGSTEMMDDADIEDAMENKLGVISVFAGTSLQIAFALKFRIRSTLERHVRRKRVASDSPFLPAAARNRPEHFRNVSSRSAHREMRAQAVSWMPIVGNIATLTSFAACLMLSEEFANGSALSVFALAPILLLLHQDTMMFPILEDSQRYAPPLAMVIGKLCYDTVLAIAAGPNKVHVLTLSASKVPWMISNIFALACASVNSINLVHFLATNVRTSTETLLITAPLGILAPLFSKITAVRVLALTSACAAAIQHAMQRRRAVAGLKYL</sequence>
<feature type="transmembrane region" description="Helical" evidence="1">
    <location>
        <begin position="473"/>
        <end position="492"/>
    </location>
</feature>
<organism evidence="2">
    <name type="scientific">Ostreococcus mediterraneus</name>
    <dbReference type="NCBI Taxonomy" id="1486918"/>
    <lineage>
        <taxon>Eukaryota</taxon>
        <taxon>Viridiplantae</taxon>
        <taxon>Chlorophyta</taxon>
        <taxon>Mamiellophyceae</taxon>
        <taxon>Mamiellales</taxon>
        <taxon>Bathycoccaceae</taxon>
        <taxon>Ostreococcus</taxon>
    </lineage>
</organism>
<feature type="transmembrane region" description="Helical" evidence="1">
    <location>
        <begin position="706"/>
        <end position="723"/>
    </location>
</feature>
<feature type="transmembrane region" description="Helical" evidence="1">
    <location>
        <begin position="504"/>
        <end position="525"/>
    </location>
</feature>
<feature type="transmembrane region" description="Helical" evidence="1">
    <location>
        <begin position="111"/>
        <end position="133"/>
    </location>
</feature>
<name>A0A6U0C5F9_9CHLO</name>
<evidence type="ECO:0000256" key="1">
    <source>
        <dbReference type="SAM" id="Phobius"/>
    </source>
</evidence>
<reference evidence="2" key="1">
    <citation type="submission" date="2021-01" db="EMBL/GenBank/DDBJ databases">
        <authorList>
            <person name="Corre E."/>
            <person name="Pelletier E."/>
            <person name="Niang G."/>
            <person name="Scheremetjew M."/>
            <person name="Finn R."/>
            <person name="Kale V."/>
            <person name="Holt S."/>
            <person name="Cochrane G."/>
            <person name="Meng A."/>
            <person name="Brown T."/>
            <person name="Cohen L."/>
        </authorList>
    </citation>
    <scope>NUCLEOTIDE SEQUENCE</scope>
    <source>
        <strain evidence="2">Clade-D-RCC2572</strain>
    </source>
</reference>
<feature type="transmembrane region" description="Helical" evidence="1">
    <location>
        <begin position="793"/>
        <end position="810"/>
    </location>
</feature>
<feature type="transmembrane region" description="Helical" evidence="1">
    <location>
        <begin position="378"/>
        <end position="399"/>
    </location>
</feature>
<feature type="transmembrane region" description="Helical" evidence="1">
    <location>
        <begin position="556"/>
        <end position="573"/>
    </location>
</feature>
<feature type="transmembrane region" description="Helical" evidence="1">
    <location>
        <begin position="898"/>
        <end position="918"/>
    </location>
</feature>
<dbReference type="PANTHER" id="PTHR35313:SF1">
    <property type="entry name" value="NO EXINE FORMATION 1"/>
    <property type="match status" value="1"/>
</dbReference>
<feature type="transmembrane region" description="Helical" evidence="1">
    <location>
        <begin position="585"/>
        <end position="606"/>
    </location>
</feature>
<dbReference type="PANTHER" id="PTHR35313">
    <property type="entry name" value="NO EXINE FORMATION 1"/>
    <property type="match status" value="1"/>
</dbReference>
<feature type="transmembrane region" description="Helical" evidence="1">
    <location>
        <begin position="263"/>
        <end position="282"/>
    </location>
</feature>
<feature type="transmembrane region" description="Helical" evidence="1">
    <location>
        <begin position="532"/>
        <end position="550"/>
    </location>
</feature>
<feature type="transmembrane region" description="Helical" evidence="1">
    <location>
        <begin position="153"/>
        <end position="170"/>
    </location>
</feature>
<feature type="transmembrane region" description="Helical" evidence="1">
    <location>
        <begin position="302"/>
        <end position="324"/>
    </location>
</feature>
<keyword evidence="1" id="KW-1133">Transmembrane helix</keyword>